<evidence type="ECO:0000313" key="3">
    <source>
        <dbReference type="Proteomes" id="UP000314294"/>
    </source>
</evidence>
<sequence>MGVNSTGPGEEFCHPSSKKQELYGRLTDRRFGRGTNSQGAPGQRLYGKTTRAAAKIHQLAGRGGGSIGVRMGGCRGGVRGQSWKWHHSSARRVNEKTT</sequence>
<protein>
    <submittedName>
        <fullName evidence="2">Uncharacterized protein</fullName>
    </submittedName>
</protein>
<proteinExistence type="predicted"/>
<comment type="caution">
    <text evidence="2">The sequence shown here is derived from an EMBL/GenBank/DDBJ whole genome shotgun (WGS) entry which is preliminary data.</text>
</comment>
<keyword evidence="3" id="KW-1185">Reference proteome</keyword>
<feature type="region of interest" description="Disordered" evidence="1">
    <location>
        <begin position="78"/>
        <end position="98"/>
    </location>
</feature>
<dbReference type="AlphaFoldDB" id="A0A4Z2F6G7"/>
<evidence type="ECO:0000256" key="1">
    <source>
        <dbReference type="SAM" id="MobiDB-lite"/>
    </source>
</evidence>
<organism evidence="2 3">
    <name type="scientific">Liparis tanakae</name>
    <name type="common">Tanaka's snailfish</name>
    <dbReference type="NCBI Taxonomy" id="230148"/>
    <lineage>
        <taxon>Eukaryota</taxon>
        <taxon>Metazoa</taxon>
        <taxon>Chordata</taxon>
        <taxon>Craniata</taxon>
        <taxon>Vertebrata</taxon>
        <taxon>Euteleostomi</taxon>
        <taxon>Actinopterygii</taxon>
        <taxon>Neopterygii</taxon>
        <taxon>Teleostei</taxon>
        <taxon>Neoteleostei</taxon>
        <taxon>Acanthomorphata</taxon>
        <taxon>Eupercaria</taxon>
        <taxon>Perciformes</taxon>
        <taxon>Cottioidei</taxon>
        <taxon>Cottales</taxon>
        <taxon>Liparidae</taxon>
        <taxon>Liparis</taxon>
    </lineage>
</organism>
<reference evidence="2 3" key="1">
    <citation type="submission" date="2019-03" db="EMBL/GenBank/DDBJ databases">
        <title>First draft genome of Liparis tanakae, snailfish: a comprehensive survey of snailfish specific genes.</title>
        <authorList>
            <person name="Kim W."/>
            <person name="Song I."/>
            <person name="Jeong J.-H."/>
            <person name="Kim D."/>
            <person name="Kim S."/>
            <person name="Ryu S."/>
            <person name="Song J.Y."/>
            <person name="Lee S.K."/>
        </authorList>
    </citation>
    <scope>NUCLEOTIDE SEQUENCE [LARGE SCALE GENOMIC DNA]</scope>
    <source>
        <tissue evidence="2">Muscle</tissue>
    </source>
</reference>
<evidence type="ECO:0000313" key="2">
    <source>
        <dbReference type="EMBL" id="TNN36655.1"/>
    </source>
</evidence>
<dbReference type="EMBL" id="SRLO01001588">
    <property type="protein sequence ID" value="TNN36655.1"/>
    <property type="molecule type" value="Genomic_DNA"/>
</dbReference>
<name>A0A4Z2F6G7_9TELE</name>
<dbReference type="Proteomes" id="UP000314294">
    <property type="component" value="Unassembled WGS sequence"/>
</dbReference>
<accession>A0A4Z2F6G7</accession>
<feature type="region of interest" description="Disordered" evidence="1">
    <location>
        <begin position="1"/>
        <end position="20"/>
    </location>
</feature>
<gene>
    <name evidence="2" type="ORF">EYF80_053172</name>
</gene>